<dbReference type="RefSeq" id="WP_113614373.1">
    <property type="nucleotide sequence ID" value="NZ_QFFJ01000001.1"/>
</dbReference>
<accession>A0A365XZL6</accession>
<reference evidence="9 10" key="1">
    <citation type="submission" date="2018-05" db="EMBL/GenBank/DDBJ databases">
        <title>Chitinophaga sp. K3CV102501T nov., isolated from isolated from a monsoon evergreen broad-leaved forest soil.</title>
        <authorList>
            <person name="Lv Y."/>
        </authorList>
    </citation>
    <scope>NUCLEOTIDE SEQUENCE [LARGE SCALE GENOMIC DNA]</scope>
    <source>
        <strain evidence="9 10">GDMCC 1.1325</strain>
    </source>
</reference>
<dbReference type="SUPFAM" id="SSF49464">
    <property type="entry name" value="Carboxypeptidase regulatory domain-like"/>
    <property type="match status" value="1"/>
</dbReference>
<keyword evidence="5 7" id="KW-0472">Membrane</keyword>
<dbReference type="Gene3D" id="2.40.170.20">
    <property type="entry name" value="TonB-dependent receptor, beta-barrel domain"/>
    <property type="match status" value="1"/>
</dbReference>
<keyword evidence="3 7" id="KW-1134">Transmembrane beta strand</keyword>
<dbReference type="InterPro" id="IPR012910">
    <property type="entry name" value="Plug_dom"/>
</dbReference>
<dbReference type="Gene3D" id="2.170.130.10">
    <property type="entry name" value="TonB-dependent receptor, plug domain"/>
    <property type="match status" value="1"/>
</dbReference>
<feature type="domain" description="TonB-dependent receptor plug" evidence="8">
    <location>
        <begin position="229"/>
        <end position="327"/>
    </location>
</feature>
<dbReference type="Gene3D" id="2.60.40.1120">
    <property type="entry name" value="Carboxypeptidase-like, regulatory domain"/>
    <property type="match status" value="1"/>
</dbReference>
<comment type="caution">
    <text evidence="9">The sequence shown here is derived from an EMBL/GenBank/DDBJ whole genome shotgun (WGS) entry which is preliminary data.</text>
</comment>
<dbReference type="NCBIfam" id="TIGR04056">
    <property type="entry name" value="OMP_RagA_SusC"/>
    <property type="match status" value="1"/>
</dbReference>
<dbReference type="InterPro" id="IPR023997">
    <property type="entry name" value="TonB-dep_OMP_SusC/RagA_CS"/>
</dbReference>
<evidence type="ECO:0000256" key="3">
    <source>
        <dbReference type="ARBA" id="ARBA00022452"/>
    </source>
</evidence>
<organism evidence="9 10">
    <name type="scientific">Chitinophaga flava</name>
    <dbReference type="NCBI Taxonomy" id="2259036"/>
    <lineage>
        <taxon>Bacteria</taxon>
        <taxon>Pseudomonadati</taxon>
        <taxon>Bacteroidota</taxon>
        <taxon>Chitinophagia</taxon>
        <taxon>Chitinophagales</taxon>
        <taxon>Chitinophagaceae</taxon>
        <taxon>Chitinophaga</taxon>
    </lineage>
</organism>
<evidence type="ECO:0000256" key="2">
    <source>
        <dbReference type="ARBA" id="ARBA00022448"/>
    </source>
</evidence>
<protein>
    <submittedName>
        <fullName evidence="9">SusC/RagA family TonB-linked outer membrane protein</fullName>
    </submittedName>
</protein>
<keyword evidence="4 7" id="KW-0812">Transmembrane</keyword>
<keyword evidence="2 7" id="KW-0813">Transport</keyword>
<evidence type="ECO:0000259" key="8">
    <source>
        <dbReference type="Pfam" id="PF07715"/>
    </source>
</evidence>
<dbReference type="SUPFAM" id="SSF56935">
    <property type="entry name" value="Porins"/>
    <property type="match status" value="1"/>
</dbReference>
<sequence length="1125" mass="123555">MKKNVAGTPRRSDSVLPGSKLLLKLFALLLLCLSLQVNAGVAAQKVSLKASNISLEEVFGVIKKQTGFYVLYNPDLLKGIAPVTIDAQDQPLSNFLDVCLANKPLAYEIKYNTVVIKPRPARNTARNLLETAPATKDISGRITDEKGMGIPGVSVSVKGTQKGIITGGDGQFHLVANPGDVLVVRMMGYETQEVTVGSDASISVTIKESATSLQQVVVTALGIKREEKSLGYAVQKVKGSSLNTVKPVDVATSLTGKVAGLNVKNSTEFNEAPTLQLRGGNALLVIDGVPYGNMSLRDIAPDDIESIDVLKGATASALYGSRGGNGAIMVTTKRGNKEGGLDIAVNSSNMFTAGFLAFPKVQNSYSSGTGGKYAVGDYVWGDKMDIGRTASQYNPSTYQFEDAPLVSKGKNNLNNFLQQSFVLNNNISVSQSGKFGSYRASLTHVYNQGQYPNTKLNKITASIAGDMHAGNFNMNGGISYNRRFYPNNVGTGYGGGGYMYNLVVWTGAEYDVRDYKNYWIAGKENIRQNWMENNWYDNPYFIANEILHGNTYDITNGYINANYQIKPWLKATLRNSFDAYSNTDTWRNAISAVGGWNKKGYYSTSKGTGFSTNHDLILSGNGKIGNFGIDALAGGALYYYQTDVLNANTQNGITIPGFYSILASVDPAFVGVSSSKKQVNSLYAKATLSYKSLLFVDVTGRNDWSSTLSAANRSYFYPSVASSLVLSEFIPMPKWMDLAKVRGSWTKTKSDPAVFEINNTYGIKTNVWNSLNSAAFPTTIRSSDLLPQTVRTYEFGLAAGFLKNRIHVDVTRYNQLNYNRLVSSTVSSASGFGSVLVNSQEQILRKGVEITVDGTVINKKDFGWDVQINWATDRRYYAKLDPIYSSQKPWVQEGARYDWISINDWSRSPDGQMIMQNGFPIRNTYETVLGYSDPNWIWGMTNNFRYKTFTFSFSFDGRVGGTSYSNTTQALWNSGASKESDNFWRYDEVVNGNKSYVAQGVVVTGGTVERDATGKILSDTRTFAPNTQQVSYESYIKRYHSNAYTGAPQNYFLQTFFKLREVALSYGLPAKVSKRLGIRNASVGFVGQNVLLWTKEFKNADPDKGSDNLNSPSVRYLGFNVKVNI</sequence>
<dbReference type="InterPro" id="IPR037066">
    <property type="entry name" value="Plug_dom_sf"/>
</dbReference>
<dbReference type="Pfam" id="PF07715">
    <property type="entry name" value="Plug"/>
    <property type="match status" value="1"/>
</dbReference>
<evidence type="ECO:0000313" key="9">
    <source>
        <dbReference type="EMBL" id="RBL91773.1"/>
    </source>
</evidence>
<evidence type="ECO:0000256" key="6">
    <source>
        <dbReference type="ARBA" id="ARBA00023237"/>
    </source>
</evidence>
<dbReference type="OrthoDB" id="9768177at2"/>
<dbReference type="InterPro" id="IPR023996">
    <property type="entry name" value="TonB-dep_OMP_SusC/RagA"/>
</dbReference>
<keyword evidence="6 7" id="KW-0998">Cell outer membrane</keyword>
<dbReference type="AlphaFoldDB" id="A0A365XZL6"/>
<evidence type="ECO:0000256" key="5">
    <source>
        <dbReference type="ARBA" id="ARBA00023136"/>
    </source>
</evidence>
<evidence type="ECO:0000256" key="1">
    <source>
        <dbReference type="ARBA" id="ARBA00004571"/>
    </source>
</evidence>
<proteinExistence type="inferred from homology"/>
<gene>
    <name evidence="9" type="ORF">DF182_03975</name>
</gene>
<name>A0A365XZL6_9BACT</name>
<dbReference type="GO" id="GO:0009279">
    <property type="term" value="C:cell outer membrane"/>
    <property type="evidence" value="ECO:0007669"/>
    <property type="project" value="UniProtKB-SubCell"/>
</dbReference>
<dbReference type="InterPro" id="IPR036942">
    <property type="entry name" value="Beta-barrel_TonB_sf"/>
</dbReference>
<keyword evidence="10" id="KW-1185">Reference proteome</keyword>
<evidence type="ECO:0000256" key="7">
    <source>
        <dbReference type="PROSITE-ProRule" id="PRU01360"/>
    </source>
</evidence>
<evidence type="ECO:0000256" key="4">
    <source>
        <dbReference type="ARBA" id="ARBA00022692"/>
    </source>
</evidence>
<dbReference type="NCBIfam" id="TIGR04057">
    <property type="entry name" value="SusC_RagA_signa"/>
    <property type="match status" value="1"/>
</dbReference>
<dbReference type="PROSITE" id="PS52016">
    <property type="entry name" value="TONB_DEPENDENT_REC_3"/>
    <property type="match status" value="1"/>
</dbReference>
<dbReference type="InterPro" id="IPR008969">
    <property type="entry name" value="CarboxyPept-like_regulatory"/>
</dbReference>
<comment type="similarity">
    <text evidence="7">Belongs to the TonB-dependent receptor family.</text>
</comment>
<dbReference type="EMBL" id="QFFJ01000001">
    <property type="protein sequence ID" value="RBL91773.1"/>
    <property type="molecule type" value="Genomic_DNA"/>
</dbReference>
<comment type="subcellular location">
    <subcellularLocation>
        <location evidence="1 7">Cell outer membrane</location>
        <topology evidence="1 7">Multi-pass membrane protein</topology>
    </subcellularLocation>
</comment>
<dbReference type="InterPro" id="IPR039426">
    <property type="entry name" value="TonB-dep_rcpt-like"/>
</dbReference>
<dbReference type="Proteomes" id="UP000253410">
    <property type="component" value="Unassembled WGS sequence"/>
</dbReference>
<evidence type="ECO:0000313" key="10">
    <source>
        <dbReference type="Proteomes" id="UP000253410"/>
    </source>
</evidence>
<dbReference type="Pfam" id="PF13715">
    <property type="entry name" value="CarbopepD_reg_2"/>
    <property type="match status" value="1"/>
</dbReference>